<feature type="transmembrane region" description="Helical" evidence="6">
    <location>
        <begin position="363"/>
        <end position="383"/>
    </location>
</feature>
<proteinExistence type="predicted"/>
<feature type="transmembrane region" description="Helical" evidence="6">
    <location>
        <begin position="206"/>
        <end position="229"/>
    </location>
</feature>
<dbReference type="Proteomes" id="UP001499967">
    <property type="component" value="Unassembled WGS sequence"/>
</dbReference>
<feature type="transmembrane region" description="Helical" evidence="6">
    <location>
        <begin position="43"/>
        <end position="63"/>
    </location>
</feature>
<keyword evidence="4 6" id="KW-1133">Transmembrane helix</keyword>
<evidence type="ECO:0000313" key="8">
    <source>
        <dbReference type="EMBL" id="GAA0944005.1"/>
    </source>
</evidence>
<feature type="transmembrane region" description="Helical" evidence="6">
    <location>
        <begin position="297"/>
        <end position="321"/>
    </location>
</feature>
<feature type="transmembrane region" description="Helical" evidence="6">
    <location>
        <begin position="75"/>
        <end position="94"/>
    </location>
</feature>
<protein>
    <submittedName>
        <fullName evidence="8">MFS transporter</fullName>
    </submittedName>
</protein>
<dbReference type="Gene3D" id="1.20.1250.20">
    <property type="entry name" value="MFS general substrate transporter like domains"/>
    <property type="match status" value="1"/>
</dbReference>
<accession>A0ABP4B097</accession>
<evidence type="ECO:0000256" key="2">
    <source>
        <dbReference type="ARBA" id="ARBA00022475"/>
    </source>
</evidence>
<organism evidence="8 9">
    <name type="scientific">Pseudonocardia zijingensis</name>
    <dbReference type="NCBI Taxonomy" id="153376"/>
    <lineage>
        <taxon>Bacteria</taxon>
        <taxon>Bacillati</taxon>
        <taxon>Actinomycetota</taxon>
        <taxon>Actinomycetes</taxon>
        <taxon>Pseudonocardiales</taxon>
        <taxon>Pseudonocardiaceae</taxon>
        <taxon>Pseudonocardia</taxon>
    </lineage>
</organism>
<reference evidence="9" key="1">
    <citation type="journal article" date="2019" name="Int. J. Syst. Evol. Microbiol.">
        <title>The Global Catalogue of Microorganisms (GCM) 10K type strain sequencing project: providing services to taxonomists for standard genome sequencing and annotation.</title>
        <authorList>
            <consortium name="The Broad Institute Genomics Platform"/>
            <consortium name="The Broad Institute Genome Sequencing Center for Infectious Disease"/>
            <person name="Wu L."/>
            <person name="Ma J."/>
        </authorList>
    </citation>
    <scope>NUCLEOTIDE SEQUENCE [LARGE SCALE GENOMIC DNA]</scope>
    <source>
        <strain evidence="9">JCM 11117</strain>
    </source>
</reference>
<dbReference type="PROSITE" id="PS50850">
    <property type="entry name" value="MFS"/>
    <property type="match status" value="1"/>
</dbReference>
<feature type="transmembrane region" description="Helical" evidence="6">
    <location>
        <begin position="165"/>
        <end position="185"/>
    </location>
</feature>
<evidence type="ECO:0000313" key="9">
    <source>
        <dbReference type="Proteomes" id="UP001499967"/>
    </source>
</evidence>
<keyword evidence="5 6" id="KW-0472">Membrane</keyword>
<comment type="caution">
    <text evidence="8">The sequence shown here is derived from an EMBL/GenBank/DDBJ whole genome shotgun (WGS) entry which is preliminary data.</text>
</comment>
<dbReference type="EMBL" id="BAAAHP010000115">
    <property type="protein sequence ID" value="GAA0944005.1"/>
    <property type="molecule type" value="Genomic_DNA"/>
</dbReference>
<dbReference type="PANTHER" id="PTHR43124:SF3">
    <property type="entry name" value="CHLORAMPHENICOL EFFLUX PUMP RV0191"/>
    <property type="match status" value="1"/>
</dbReference>
<feature type="transmembrane region" description="Helical" evidence="6">
    <location>
        <begin position="133"/>
        <end position="153"/>
    </location>
</feature>
<dbReference type="PANTHER" id="PTHR43124">
    <property type="entry name" value="PURINE EFFLUX PUMP PBUE"/>
    <property type="match status" value="1"/>
</dbReference>
<feature type="transmembrane region" description="Helical" evidence="6">
    <location>
        <begin position="241"/>
        <end position="258"/>
    </location>
</feature>
<dbReference type="SUPFAM" id="SSF103473">
    <property type="entry name" value="MFS general substrate transporter"/>
    <property type="match status" value="1"/>
</dbReference>
<gene>
    <name evidence="8" type="ORF">GCM10009559_41170</name>
</gene>
<feature type="transmembrane region" description="Helical" evidence="6">
    <location>
        <begin position="333"/>
        <end position="357"/>
    </location>
</feature>
<keyword evidence="2" id="KW-1003">Cell membrane</keyword>
<evidence type="ECO:0000256" key="4">
    <source>
        <dbReference type="ARBA" id="ARBA00022989"/>
    </source>
</evidence>
<evidence type="ECO:0000256" key="3">
    <source>
        <dbReference type="ARBA" id="ARBA00022692"/>
    </source>
</evidence>
<evidence type="ECO:0000259" key="7">
    <source>
        <dbReference type="PROSITE" id="PS50850"/>
    </source>
</evidence>
<evidence type="ECO:0000256" key="1">
    <source>
        <dbReference type="ARBA" id="ARBA00004651"/>
    </source>
</evidence>
<dbReference type="InterPro" id="IPR020846">
    <property type="entry name" value="MFS_dom"/>
</dbReference>
<dbReference type="NCBIfam" id="NF033135">
    <property type="entry name" value="cmx_cmrA"/>
    <property type="match status" value="1"/>
</dbReference>
<evidence type="ECO:0000256" key="5">
    <source>
        <dbReference type="ARBA" id="ARBA00023136"/>
    </source>
</evidence>
<dbReference type="CDD" id="cd17324">
    <property type="entry name" value="MFS_NepI_like"/>
    <property type="match status" value="1"/>
</dbReference>
<feature type="transmembrane region" description="Helical" evidence="6">
    <location>
        <begin position="100"/>
        <end position="121"/>
    </location>
</feature>
<dbReference type="InterPro" id="IPR011701">
    <property type="entry name" value="MFS"/>
</dbReference>
<evidence type="ECO:0000256" key="6">
    <source>
        <dbReference type="SAM" id="Phobius"/>
    </source>
</evidence>
<keyword evidence="3 6" id="KW-0812">Transmembrane</keyword>
<feature type="domain" description="Major facilitator superfamily (MFS) profile" evidence="7">
    <location>
        <begin position="9"/>
        <end position="389"/>
    </location>
</feature>
<dbReference type="InterPro" id="IPR050189">
    <property type="entry name" value="MFS_Efflux_Transporters"/>
</dbReference>
<feature type="transmembrane region" description="Helical" evidence="6">
    <location>
        <begin position="270"/>
        <end position="291"/>
    </location>
</feature>
<dbReference type="InterPro" id="IPR036259">
    <property type="entry name" value="MFS_trans_sf"/>
</dbReference>
<name>A0ABP4B097_9PSEU</name>
<sequence length="395" mass="39174">MHKPSMPPVVHLLGTAVFAQGTSEFMVAGLVPDIASDLSVSLPAAGLLTSAFAVGMAVGAPLVALPAMRWPRRQALLAFLSVFVLAHVVAAVTTSYEVLLATRVAGALANAGFLAVALAAVTSLVPPDAKGRGLAVLLAGTTIACVAGVPGGALLGDLWGWRSAFWVVALLCVPAFAAILTSVPGGRSGGAPPRARRELQVLRRPLLQALLLLGALVNGATFCSFTFLAPVLVELTGVDGATIPAMLALFGGGSFLGVRLGGRWSDSHPVPLLLAGGTLLAAGWGAFALAATHVVAVIVLVPVLGTLSFAVGSTLIARALYAAAAAPNLAGSYATASFNVGAAAGPWLGGLAIGGGLGLTAPLWGSAALVAGALVLGAPLTLAGRRRAGTRAPAA</sequence>
<comment type="subcellular location">
    <subcellularLocation>
        <location evidence="1">Cell membrane</location>
        <topology evidence="1">Multi-pass membrane protein</topology>
    </subcellularLocation>
</comment>
<dbReference type="Pfam" id="PF07690">
    <property type="entry name" value="MFS_1"/>
    <property type="match status" value="1"/>
</dbReference>
<keyword evidence="9" id="KW-1185">Reference proteome</keyword>